<dbReference type="InterPro" id="IPR029055">
    <property type="entry name" value="Ntn_hydrolases_N"/>
</dbReference>
<reference evidence="4 5" key="1">
    <citation type="submission" date="2017-02" db="EMBL/GenBank/DDBJ databases">
        <authorList>
            <person name="Peterson S.W."/>
        </authorList>
    </citation>
    <scope>NUCLEOTIDE SEQUENCE [LARGE SCALE GENOMIC DNA]</scope>
    <source>
        <strain evidence="5">type strain: NCCB 100098</strain>
    </source>
</reference>
<comment type="similarity">
    <text evidence="1">Belongs to the peptidase C59 family.</text>
</comment>
<dbReference type="PANTHER" id="PTHR35527">
    <property type="entry name" value="CHOLOYLGLYCINE HYDROLASE"/>
    <property type="match status" value="1"/>
</dbReference>
<evidence type="ECO:0000259" key="3">
    <source>
        <dbReference type="Pfam" id="PF02275"/>
    </source>
</evidence>
<dbReference type="AlphaFoldDB" id="A0A1T5I0X8"/>
<evidence type="ECO:0000256" key="1">
    <source>
        <dbReference type="ARBA" id="ARBA00006625"/>
    </source>
</evidence>
<dbReference type="Proteomes" id="UP000189966">
    <property type="component" value="Unassembled WGS sequence"/>
</dbReference>
<dbReference type="RefSeq" id="WP_080157729.1">
    <property type="nucleotide sequence ID" value="NZ_CP175534.1"/>
</dbReference>
<evidence type="ECO:0000313" key="4">
    <source>
        <dbReference type="EMBL" id="SKC32749.1"/>
    </source>
</evidence>
<dbReference type="EMBL" id="FUZI01000003">
    <property type="protein sequence ID" value="SKC32749.1"/>
    <property type="molecule type" value="Genomic_DNA"/>
</dbReference>
<dbReference type="InterPro" id="IPR052193">
    <property type="entry name" value="Peptidase_C59"/>
</dbReference>
<organism evidence="4 5">
    <name type="scientific">Photobacterium piscicola</name>
    <dbReference type="NCBI Taxonomy" id="1378299"/>
    <lineage>
        <taxon>Bacteria</taxon>
        <taxon>Pseudomonadati</taxon>
        <taxon>Pseudomonadota</taxon>
        <taxon>Gammaproteobacteria</taxon>
        <taxon>Vibrionales</taxon>
        <taxon>Vibrionaceae</taxon>
        <taxon>Photobacterium</taxon>
    </lineage>
</organism>
<protein>
    <submittedName>
        <fullName evidence="4">Penicillin acylase</fullName>
        <ecNumber evidence="4">3.5.1.11</ecNumber>
    </submittedName>
</protein>
<keyword evidence="2 4" id="KW-0378">Hydrolase</keyword>
<sequence length="373" mass="41321">MCTQISIKTLQNDIITGRTNEFGQYYRNNVSFFPRQYDVPNFAIGKSTHLRKAKYAVIGCNIGELFGDAASSLEFLSDGFNEEGLSMGVLYYPKMATYEVAIKATDEMIDVLATPYLVLSQCKTVAEAREYIEAHQGKFVVLAGAEQPGHFLFIDRTGDAAVFEPDQKGRIEIKPSNGIMTNSPQYEWHLKNLGVYSNIQQFDTADSVLRNLDGSSAHSHGTCGAFGLPGDTSPTSRFVKANYLANASTKSNVVTAQDGVLRLLRIFNNFDIIPGMALKRIPAMASDETAVSGEVPTTMVDNAVETDFENTVAAHTDHTIVKDLTNLKFYYKDWTNQSIRYVAFEDYDLNGSDVVTVKMVEDNALKAQRIVMK</sequence>
<dbReference type="Gene3D" id="3.60.60.10">
    <property type="entry name" value="Penicillin V Acylase, Chain A"/>
    <property type="match status" value="1"/>
</dbReference>
<dbReference type="PANTHER" id="PTHR35527:SF2">
    <property type="entry name" value="HYDROLASE"/>
    <property type="match status" value="1"/>
</dbReference>
<proteinExistence type="inferred from homology"/>
<dbReference type="Pfam" id="PF02275">
    <property type="entry name" value="CBAH"/>
    <property type="match status" value="1"/>
</dbReference>
<accession>A0A1T5I0X8</accession>
<evidence type="ECO:0000256" key="2">
    <source>
        <dbReference type="ARBA" id="ARBA00022801"/>
    </source>
</evidence>
<evidence type="ECO:0000313" key="5">
    <source>
        <dbReference type="Proteomes" id="UP000189966"/>
    </source>
</evidence>
<name>A0A1T5I0X8_9GAMM</name>
<dbReference type="EC" id="3.5.1.11" evidence="4"/>
<dbReference type="OrthoDB" id="9794717at2"/>
<dbReference type="GO" id="GO:0008953">
    <property type="term" value="F:penicillin amidase activity"/>
    <property type="evidence" value="ECO:0007669"/>
    <property type="project" value="UniProtKB-EC"/>
</dbReference>
<dbReference type="InterPro" id="IPR029132">
    <property type="entry name" value="CBAH/NAAA_C"/>
</dbReference>
<dbReference type="SUPFAM" id="SSF56235">
    <property type="entry name" value="N-terminal nucleophile aminohydrolases (Ntn hydrolases)"/>
    <property type="match status" value="1"/>
</dbReference>
<feature type="domain" description="Choloylglycine hydrolase/NAAA C-terminal" evidence="3">
    <location>
        <begin position="2"/>
        <end position="278"/>
    </location>
</feature>
<gene>
    <name evidence="4" type="ORF">CZ809_02265</name>
</gene>